<keyword evidence="7" id="KW-0444">Lipid biosynthesis</keyword>
<keyword evidence="8" id="KW-0997">Cell inner membrane</keyword>
<gene>
    <name evidence="19" type="ORF">SAMN05421879_102144</name>
</gene>
<reference evidence="20" key="1">
    <citation type="submission" date="2017-08" db="EMBL/GenBank/DDBJ databases">
        <authorList>
            <person name="Varghese N."/>
            <person name="Submissions S."/>
        </authorList>
    </citation>
    <scope>NUCLEOTIDE SEQUENCE [LARGE SCALE GENOMIC DNA]</scope>
    <source>
        <strain evidence="20">USBA17B2</strain>
    </source>
</reference>
<feature type="transmembrane region" description="Helical" evidence="18">
    <location>
        <begin position="184"/>
        <end position="206"/>
    </location>
</feature>
<feature type="transmembrane region" description="Helical" evidence="18">
    <location>
        <begin position="12"/>
        <end position="36"/>
    </location>
</feature>
<dbReference type="Gene3D" id="1.20.120.1760">
    <property type="match status" value="1"/>
</dbReference>
<dbReference type="GO" id="GO:0050520">
    <property type="term" value="F:phosphatidylcholine synthase activity"/>
    <property type="evidence" value="ECO:0007669"/>
    <property type="project" value="UniProtKB-EC"/>
</dbReference>
<evidence type="ECO:0000256" key="10">
    <source>
        <dbReference type="ARBA" id="ARBA00022692"/>
    </source>
</evidence>
<evidence type="ECO:0000256" key="18">
    <source>
        <dbReference type="SAM" id="Phobius"/>
    </source>
</evidence>
<sequence>MSPPRPSTAQRLAAAAVHAYTALGSVLALLMVHLSYAGEVTAVLWLFLVAMVVDGTDGFLARRFRVKEALPGFDGALLDNIVDFITYAFAPMVLLWSAGYLPDGWLGGVVAAVPVLASCVQFCRTDAKTEDHFFLGFPSYWNVAAFYLVVLDASTPVVTAVLLVLAVLVFVPVRYVYPSRTATAWRLTMALTTGWLVLYAVILARSPSPEPWLVALSLAYVVYYTGLSLHLTLSRRPALTGRR</sequence>
<accession>A0A285VKR5</accession>
<comment type="cofactor">
    <cofactor evidence="2">
        <name>Mn(2+)</name>
        <dbReference type="ChEBI" id="CHEBI:29035"/>
    </cofactor>
</comment>
<dbReference type="Pfam" id="PF01066">
    <property type="entry name" value="CDP-OH_P_transf"/>
    <property type="match status" value="1"/>
</dbReference>
<dbReference type="InterPro" id="IPR026027">
    <property type="entry name" value="PcS"/>
</dbReference>
<keyword evidence="13 18" id="KW-0472">Membrane</keyword>
<dbReference type="EC" id="2.7.8.24" evidence="4"/>
<comment type="catalytic activity">
    <reaction evidence="1">
        <text>a CDP-1,2-diacyl-sn-glycerol + choline = a 1,2-diacyl-sn-glycero-3-phosphocholine + CMP + H(+)</text>
        <dbReference type="Rhea" id="RHEA:14597"/>
        <dbReference type="ChEBI" id="CHEBI:15354"/>
        <dbReference type="ChEBI" id="CHEBI:15378"/>
        <dbReference type="ChEBI" id="CHEBI:57643"/>
        <dbReference type="ChEBI" id="CHEBI:58332"/>
        <dbReference type="ChEBI" id="CHEBI:60377"/>
        <dbReference type="EC" id="2.7.8.24"/>
    </reaction>
</comment>
<keyword evidence="9" id="KW-0808">Transferase</keyword>
<dbReference type="PIRSF" id="PIRSF000851">
    <property type="entry name" value="PcS"/>
    <property type="match status" value="1"/>
</dbReference>
<keyword evidence="20" id="KW-1185">Reference proteome</keyword>
<keyword evidence="10 18" id="KW-0812">Transmembrane</keyword>
<dbReference type="EMBL" id="OBQK01000002">
    <property type="protein sequence ID" value="SOC53786.1"/>
    <property type="molecule type" value="Genomic_DNA"/>
</dbReference>
<protein>
    <recommendedName>
        <fullName evidence="5">Phosphatidylcholine synthase</fullName>
        <ecNumber evidence="4">2.7.8.24</ecNumber>
    </recommendedName>
    <alternativeName>
        <fullName evidence="17">CDP-diglyceride-choline O-phosphatidyltransferase</fullName>
    </alternativeName>
</protein>
<evidence type="ECO:0000256" key="3">
    <source>
        <dbReference type="ARBA" id="ARBA00004429"/>
    </source>
</evidence>
<feature type="transmembrane region" description="Helical" evidence="18">
    <location>
        <begin position="212"/>
        <end position="233"/>
    </location>
</feature>
<evidence type="ECO:0000256" key="11">
    <source>
        <dbReference type="ARBA" id="ARBA00022989"/>
    </source>
</evidence>
<dbReference type="AlphaFoldDB" id="A0A285VKR5"/>
<feature type="transmembrane region" description="Helical" evidence="18">
    <location>
        <begin position="132"/>
        <end position="151"/>
    </location>
</feature>
<dbReference type="GO" id="GO:0005886">
    <property type="term" value="C:plasma membrane"/>
    <property type="evidence" value="ECO:0007669"/>
    <property type="project" value="UniProtKB-SubCell"/>
</dbReference>
<dbReference type="InterPro" id="IPR043130">
    <property type="entry name" value="CDP-OH_PTrfase_TM_dom"/>
</dbReference>
<evidence type="ECO:0000256" key="8">
    <source>
        <dbReference type="ARBA" id="ARBA00022519"/>
    </source>
</evidence>
<proteinExistence type="predicted"/>
<dbReference type="GO" id="GO:0008654">
    <property type="term" value="P:phospholipid biosynthetic process"/>
    <property type="evidence" value="ECO:0007669"/>
    <property type="project" value="UniProtKB-KW"/>
</dbReference>
<evidence type="ECO:0000256" key="15">
    <source>
        <dbReference type="ARBA" id="ARBA00023211"/>
    </source>
</evidence>
<keyword evidence="12" id="KW-0443">Lipid metabolism</keyword>
<evidence type="ECO:0000313" key="20">
    <source>
        <dbReference type="Proteomes" id="UP000219688"/>
    </source>
</evidence>
<evidence type="ECO:0000256" key="6">
    <source>
        <dbReference type="ARBA" id="ARBA00022475"/>
    </source>
</evidence>
<evidence type="ECO:0000256" key="9">
    <source>
        <dbReference type="ARBA" id="ARBA00022679"/>
    </source>
</evidence>
<keyword evidence="14" id="KW-0594">Phospholipid biosynthesis</keyword>
<keyword evidence="6" id="KW-1003">Cell membrane</keyword>
<evidence type="ECO:0000256" key="7">
    <source>
        <dbReference type="ARBA" id="ARBA00022516"/>
    </source>
</evidence>
<dbReference type="RefSeq" id="WP_097187196.1">
    <property type="nucleotide sequence ID" value="NZ_OBQK01000002.1"/>
</dbReference>
<evidence type="ECO:0000256" key="2">
    <source>
        <dbReference type="ARBA" id="ARBA00001936"/>
    </source>
</evidence>
<organism evidence="19 20">
    <name type="scientific">Ornithinimicrobium cerasi</name>
    <dbReference type="NCBI Taxonomy" id="2248773"/>
    <lineage>
        <taxon>Bacteria</taxon>
        <taxon>Bacillati</taxon>
        <taxon>Actinomycetota</taxon>
        <taxon>Actinomycetes</taxon>
        <taxon>Micrococcales</taxon>
        <taxon>Ornithinimicrobiaceae</taxon>
        <taxon>Ornithinimicrobium</taxon>
    </lineage>
</organism>
<comment type="subcellular location">
    <subcellularLocation>
        <location evidence="3">Cell inner membrane</location>
        <topology evidence="3">Multi-pass membrane protein</topology>
    </subcellularLocation>
</comment>
<dbReference type="Proteomes" id="UP000219688">
    <property type="component" value="Unassembled WGS sequence"/>
</dbReference>
<evidence type="ECO:0000256" key="5">
    <source>
        <dbReference type="ARBA" id="ARBA00015623"/>
    </source>
</evidence>
<dbReference type="InterPro" id="IPR000462">
    <property type="entry name" value="CDP-OH_P_trans"/>
</dbReference>
<evidence type="ECO:0000313" key="19">
    <source>
        <dbReference type="EMBL" id="SOC53786.1"/>
    </source>
</evidence>
<keyword evidence="11 18" id="KW-1133">Transmembrane helix</keyword>
<keyword evidence="16" id="KW-1208">Phospholipid metabolism</keyword>
<evidence type="ECO:0000256" key="14">
    <source>
        <dbReference type="ARBA" id="ARBA00023209"/>
    </source>
</evidence>
<evidence type="ECO:0000256" key="13">
    <source>
        <dbReference type="ARBA" id="ARBA00023136"/>
    </source>
</evidence>
<evidence type="ECO:0000256" key="12">
    <source>
        <dbReference type="ARBA" id="ARBA00023098"/>
    </source>
</evidence>
<feature type="transmembrane region" description="Helical" evidence="18">
    <location>
        <begin position="42"/>
        <end position="60"/>
    </location>
</feature>
<feature type="transmembrane region" description="Helical" evidence="18">
    <location>
        <begin position="157"/>
        <end position="177"/>
    </location>
</feature>
<evidence type="ECO:0000256" key="17">
    <source>
        <dbReference type="ARBA" id="ARBA00033321"/>
    </source>
</evidence>
<keyword evidence="15" id="KW-0464">Manganese</keyword>
<evidence type="ECO:0000256" key="16">
    <source>
        <dbReference type="ARBA" id="ARBA00023264"/>
    </source>
</evidence>
<name>A0A285VKR5_9MICO</name>
<evidence type="ECO:0000256" key="1">
    <source>
        <dbReference type="ARBA" id="ARBA00000958"/>
    </source>
</evidence>
<evidence type="ECO:0000256" key="4">
    <source>
        <dbReference type="ARBA" id="ARBA00013195"/>
    </source>
</evidence>
<feature type="transmembrane region" description="Helical" evidence="18">
    <location>
        <begin position="105"/>
        <end position="123"/>
    </location>
</feature>